<protein>
    <submittedName>
        <fullName evidence="1">Uncharacterized protein</fullName>
    </submittedName>
</protein>
<accession>A0A2T1C1Z2</accession>
<dbReference type="AlphaFoldDB" id="A0A2T1C1Z2"/>
<organism evidence="1 2">
    <name type="scientific">Merismopedia glauca CCAP 1448/3</name>
    <dbReference type="NCBI Taxonomy" id="1296344"/>
    <lineage>
        <taxon>Bacteria</taxon>
        <taxon>Bacillati</taxon>
        <taxon>Cyanobacteriota</taxon>
        <taxon>Cyanophyceae</taxon>
        <taxon>Synechococcales</taxon>
        <taxon>Merismopediaceae</taxon>
        <taxon>Merismopedia</taxon>
    </lineage>
</organism>
<name>A0A2T1C1Z2_9CYAN</name>
<dbReference type="EMBL" id="PVWJ01000065">
    <property type="protein sequence ID" value="PSB02305.1"/>
    <property type="molecule type" value="Genomic_DNA"/>
</dbReference>
<comment type="caution">
    <text evidence="1">The sequence shown here is derived from an EMBL/GenBank/DDBJ whole genome shotgun (WGS) entry which is preliminary data.</text>
</comment>
<gene>
    <name evidence="1" type="ORF">C7B64_13805</name>
</gene>
<dbReference type="Proteomes" id="UP000238762">
    <property type="component" value="Unassembled WGS sequence"/>
</dbReference>
<sequence length="75" mass="8778">MSHRAESSQFNRVIETVEAMPWEDREILLDILQKRQHESRRLQLVQEIAEVRQDYTDGNVSFGSVDDFLAALDDE</sequence>
<dbReference type="OrthoDB" id="9813067at2"/>
<proteinExistence type="predicted"/>
<reference evidence="1 2" key="2">
    <citation type="submission" date="2018-03" db="EMBL/GenBank/DDBJ databases">
        <title>The ancient ancestry and fast evolution of plastids.</title>
        <authorList>
            <person name="Moore K.R."/>
            <person name="Magnabosco C."/>
            <person name="Momper L."/>
            <person name="Gold D.A."/>
            <person name="Bosak T."/>
            <person name="Fournier G.P."/>
        </authorList>
    </citation>
    <scope>NUCLEOTIDE SEQUENCE [LARGE SCALE GENOMIC DNA]</scope>
    <source>
        <strain evidence="1 2">CCAP 1448/3</strain>
    </source>
</reference>
<keyword evidence="2" id="KW-1185">Reference proteome</keyword>
<evidence type="ECO:0000313" key="1">
    <source>
        <dbReference type="EMBL" id="PSB02305.1"/>
    </source>
</evidence>
<evidence type="ECO:0000313" key="2">
    <source>
        <dbReference type="Proteomes" id="UP000238762"/>
    </source>
</evidence>
<dbReference type="RefSeq" id="WP_106289237.1">
    <property type="nucleotide sequence ID" value="NZ_CAWNTC010000079.1"/>
</dbReference>
<reference evidence="1 2" key="1">
    <citation type="submission" date="2018-02" db="EMBL/GenBank/DDBJ databases">
        <authorList>
            <person name="Cohen D.B."/>
            <person name="Kent A.D."/>
        </authorList>
    </citation>
    <scope>NUCLEOTIDE SEQUENCE [LARGE SCALE GENOMIC DNA]</scope>
    <source>
        <strain evidence="1 2">CCAP 1448/3</strain>
    </source>
</reference>